<dbReference type="RefSeq" id="WP_093424556.1">
    <property type="nucleotide sequence ID" value="NZ_FOXA01000018.1"/>
</dbReference>
<dbReference type="InterPro" id="IPR050595">
    <property type="entry name" value="Bact_response_regulator"/>
</dbReference>
<dbReference type="SMART" id="SM00448">
    <property type="entry name" value="REC"/>
    <property type="match status" value="1"/>
</dbReference>
<dbReference type="Proteomes" id="UP000199356">
    <property type="component" value="Unassembled WGS sequence"/>
</dbReference>
<dbReference type="InterPro" id="IPR011006">
    <property type="entry name" value="CheY-like_superfamily"/>
</dbReference>
<dbReference type="GO" id="GO:0000160">
    <property type="term" value="P:phosphorelay signal transduction system"/>
    <property type="evidence" value="ECO:0007669"/>
    <property type="project" value="InterPro"/>
</dbReference>
<keyword evidence="1 2" id="KW-0597">Phosphoprotein</keyword>
<protein>
    <submittedName>
        <fullName evidence="4">Response regulator receiver domain-containing protein</fullName>
    </submittedName>
</protein>
<dbReference type="Pfam" id="PF00072">
    <property type="entry name" value="Response_reg"/>
    <property type="match status" value="1"/>
</dbReference>
<dbReference type="PANTHER" id="PTHR44591">
    <property type="entry name" value="STRESS RESPONSE REGULATOR PROTEIN 1"/>
    <property type="match status" value="1"/>
</dbReference>
<gene>
    <name evidence="4" type="ORF">SAMN04488047_11850</name>
</gene>
<sequence>MSRLNIIIAEDEALIALDLRCMCEDAGHRVLSEARSAGEARQVFSALVPDLLLTDMDLAEGSDGVEVVRDLRRHAPDTCIVFVTATSDQSTLDRISAVQPDMVLAKPVTELDLERAFRLAQGAVAQSATHGALRHRQPHQGAK</sequence>
<reference evidence="4 5" key="1">
    <citation type="submission" date="2016-10" db="EMBL/GenBank/DDBJ databases">
        <authorList>
            <person name="de Groot N.N."/>
        </authorList>
    </citation>
    <scope>NUCLEOTIDE SEQUENCE [LARGE SCALE GENOMIC DNA]</scope>
    <source>
        <strain evidence="4 5">DSM 19547</strain>
    </source>
</reference>
<dbReference type="Gene3D" id="3.40.50.2300">
    <property type="match status" value="1"/>
</dbReference>
<evidence type="ECO:0000256" key="1">
    <source>
        <dbReference type="ARBA" id="ARBA00022553"/>
    </source>
</evidence>
<evidence type="ECO:0000256" key="2">
    <source>
        <dbReference type="PROSITE-ProRule" id="PRU00169"/>
    </source>
</evidence>
<dbReference type="PROSITE" id="PS50110">
    <property type="entry name" value="RESPONSE_REGULATORY"/>
    <property type="match status" value="1"/>
</dbReference>
<dbReference type="EMBL" id="FOXA01000018">
    <property type="protein sequence ID" value="SFP91832.1"/>
    <property type="molecule type" value="Genomic_DNA"/>
</dbReference>
<dbReference type="OrthoDB" id="9800897at2"/>
<dbReference type="AlphaFoldDB" id="A0A1I5U9B3"/>
<evidence type="ECO:0000259" key="3">
    <source>
        <dbReference type="PROSITE" id="PS50110"/>
    </source>
</evidence>
<feature type="modified residue" description="4-aspartylphosphate" evidence="2">
    <location>
        <position position="55"/>
    </location>
</feature>
<accession>A0A1I5U9B3</accession>
<dbReference type="SUPFAM" id="SSF52172">
    <property type="entry name" value="CheY-like"/>
    <property type="match status" value="1"/>
</dbReference>
<evidence type="ECO:0000313" key="4">
    <source>
        <dbReference type="EMBL" id="SFP91832.1"/>
    </source>
</evidence>
<name>A0A1I5U9B3_9RHOB</name>
<organism evidence="4 5">
    <name type="scientific">Tranquillimonas alkanivorans</name>
    <dbReference type="NCBI Taxonomy" id="441119"/>
    <lineage>
        <taxon>Bacteria</taxon>
        <taxon>Pseudomonadati</taxon>
        <taxon>Pseudomonadota</taxon>
        <taxon>Alphaproteobacteria</taxon>
        <taxon>Rhodobacterales</taxon>
        <taxon>Roseobacteraceae</taxon>
        <taxon>Tranquillimonas</taxon>
    </lineage>
</organism>
<dbReference type="STRING" id="441119.SAMN04488047_11850"/>
<keyword evidence="5" id="KW-1185">Reference proteome</keyword>
<dbReference type="PANTHER" id="PTHR44591:SF3">
    <property type="entry name" value="RESPONSE REGULATORY DOMAIN-CONTAINING PROTEIN"/>
    <property type="match status" value="1"/>
</dbReference>
<evidence type="ECO:0000313" key="5">
    <source>
        <dbReference type="Proteomes" id="UP000199356"/>
    </source>
</evidence>
<dbReference type="InterPro" id="IPR001789">
    <property type="entry name" value="Sig_transdc_resp-reg_receiver"/>
</dbReference>
<proteinExistence type="predicted"/>
<feature type="domain" description="Response regulatory" evidence="3">
    <location>
        <begin position="5"/>
        <end position="121"/>
    </location>
</feature>